<accession>A0ABT0Y3V5</accession>
<keyword evidence="3" id="KW-0472">Membrane</keyword>
<evidence type="ECO:0000313" key="7">
    <source>
        <dbReference type="Proteomes" id="UP001523216"/>
    </source>
</evidence>
<dbReference type="SMART" id="SM00020">
    <property type="entry name" value="Tryp_SPc"/>
    <property type="match status" value="1"/>
</dbReference>
<keyword evidence="4" id="KW-0732">Signal</keyword>
<dbReference type="InterPro" id="IPR001254">
    <property type="entry name" value="Trypsin_dom"/>
</dbReference>
<evidence type="ECO:0000256" key="2">
    <source>
        <dbReference type="ARBA" id="ARBA00023157"/>
    </source>
</evidence>
<dbReference type="Pfam" id="PF00089">
    <property type="entry name" value="Trypsin"/>
    <property type="match status" value="1"/>
</dbReference>
<organism evidence="6 7">
    <name type="scientific">Paractinoplanes hotanensis</name>
    <dbReference type="NCBI Taxonomy" id="2906497"/>
    <lineage>
        <taxon>Bacteria</taxon>
        <taxon>Bacillati</taxon>
        <taxon>Actinomycetota</taxon>
        <taxon>Actinomycetes</taxon>
        <taxon>Micromonosporales</taxon>
        <taxon>Micromonosporaceae</taxon>
        <taxon>Paractinoplanes</taxon>
    </lineage>
</organism>
<gene>
    <name evidence="6" type="ORF">LXN57_24345</name>
</gene>
<dbReference type="Gene3D" id="2.40.10.10">
    <property type="entry name" value="Trypsin-like serine proteases"/>
    <property type="match status" value="1"/>
</dbReference>
<dbReference type="EMBL" id="JAMQOL010000034">
    <property type="protein sequence ID" value="MCM4080713.1"/>
    <property type="molecule type" value="Genomic_DNA"/>
</dbReference>
<dbReference type="SUPFAM" id="SSF50494">
    <property type="entry name" value="Trypsin-like serine proteases"/>
    <property type="match status" value="1"/>
</dbReference>
<dbReference type="InterPro" id="IPR001314">
    <property type="entry name" value="Peptidase_S1A"/>
</dbReference>
<dbReference type="PANTHER" id="PTHR24276:SF98">
    <property type="entry name" value="FI18310P1-RELATED"/>
    <property type="match status" value="1"/>
</dbReference>
<dbReference type="PANTHER" id="PTHR24276">
    <property type="entry name" value="POLYSERASE-RELATED"/>
    <property type="match status" value="1"/>
</dbReference>
<keyword evidence="3" id="KW-1133">Transmembrane helix</keyword>
<keyword evidence="7" id="KW-1185">Reference proteome</keyword>
<evidence type="ECO:0000259" key="5">
    <source>
        <dbReference type="PROSITE" id="PS50240"/>
    </source>
</evidence>
<dbReference type="InterPro" id="IPR043504">
    <property type="entry name" value="Peptidase_S1_PA_chymotrypsin"/>
</dbReference>
<keyword evidence="3" id="KW-0812">Transmembrane</keyword>
<protein>
    <submittedName>
        <fullName evidence="6">S1 family peptidase</fullName>
    </submittedName>
</protein>
<evidence type="ECO:0000256" key="1">
    <source>
        <dbReference type="ARBA" id="ARBA00007664"/>
    </source>
</evidence>
<dbReference type="InterPro" id="IPR050430">
    <property type="entry name" value="Peptidase_S1"/>
</dbReference>
<evidence type="ECO:0000256" key="3">
    <source>
        <dbReference type="SAM" id="Phobius"/>
    </source>
</evidence>
<reference evidence="6 7" key="1">
    <citation type="submission" date="2022-06" db="EMBL/GenBank/DDBJ databases">
        <title>Actinoplanes abujensis sp. nov., isolated from Nigerian arid soil.</title>
        <authorList>
            <person name="Ding P."/>
        </authorList>
    </citation>
    <scope>NUCLEOTIDE SEQUENCE [LARGE SCALE GENOMIC DNA]</scope>
    <source>
        <strain evidence="7">TRM88002</strain>
    </source>
</reference>
<proteinExistence type="inferred from homology"/>
<comment type="similarity">
    <text evidence="1">Belongs to the peptidase S1 family.</text>
</comment>
<dbReference type="RefSeq" id="WP_251800492.1">
    <property type="nucleotide sequence ID" value="NZ_JAMQOL010000034.1"/>
</dbReference>
<dbReference type="PRINTS" id="PR00722">
    <property type="entry name" value="CHYMOTRYPSIN"/>
</dbReference>
<dbReference type="InterPro" id="IPR018114">
    <property type="entry name" value="TRYPSIN_HIS"/>
</dbReference>
<evidence type="ECO:0000313" key="6">
    <source>
        <dbReference type="EMBL" id="MCM4080713.1"/>
    </source>
</evidence>
<evidence type="ECO:0000256" key="4">
    <source>
        <dbReference type="SAM" id="SignalP"/>
    </source>
</evidence>
<dbReference type="Proteomes" id="UP001523216">
    <property type="component" value="Unassembled WGS sequence"/>
</dbReference>
<dbReference type="PROSITE" id="PS00134">
    <property type="entry name" value="TRYPSIN_HIS"/>
    <property type="match status" value="1"/>
</dbReference>
<dbReference type="InterPro" id="IPR009003">
    <property type="entry name" value="Peptidase_S1_PA"/>
</dbReference>
<feature type="transmembrane region" description="Helical" evidence="3">
    <location>
        <begin position="255"/>
        <end position="275"/>
    </location>
</feature>
<name>A0ABT0Y3V5_9ACTN</name>
<comment type="caution">
    <text evidence="6">The sequence shown here is derived from an EMBL/GenBank/DDBJ whole genome shotgun (WGS) entry which is preliminary data.</text>
</comment>
<sequence length="290" mass="30010">MFKLLAALAASTLLVVGTASPASAIAYGENARDGAYRFSVLLTMTGLPTADRGTRDSSCSGALIAPTWVITAGHCFRDAKGRKVSRTVAESTKATVGRTLVSGGRGGQVVEVIAVRQSETTDVALAELAAPVTGITPLRVATYPPSPGETLRLTGFGLTADQTPAERLQTGRFTIDAVGDSLLETSGTAPQDDTSPCPHDSGGPYFRTTDAGPELVAVVSGGPGCPHTGPDYSARTDNISDWITATTASTGHSRLYLAALIPLTLVVVALLVWAYRRTRADPGSRPGLGR</sequence>
<feature type="signal peptide" evidence="4">
    <location>
        <begin position="1"/>
        <end position="24"/>
    </location>
</feature>
<feature type="chain" id="PRO_5045366509" evidence="4">
    <location>
        <begin position="25"/>
        <end position="290"/>
    </location>
</feature>
<feature type="domain" description="Peptidase S1" evidence="5">
    <location>
        <begin position="25"/>
        <end position="248"/>
    </location>
</feature>
<keyword evidence="2" id="KW-1015">Disulfide bond</keyword>
<dbReference type="PROSITE" id="PS50240">
    <property type="entry name" value="TRYPSIN_DOM"/>
    <property type="match status" value="1"/>
</dbReference>